<dbReference type="InterPro" id="IPR036388">
    <property type="entry name" value="WH-like_DNA-bd_sf"/>
</dbReference>
<dbReference type="EMBL" id="FOPM01000013">
    <property type="protein sequence ID" value="SFG84728.1"/>
    <property type="molecule type" value="Genomic_DNA"/>
</dbReference>
<comment type="similarity">
    <text evidence="1">Belongs to the sigma-70 factor family. ECF subfamily.</text>
</comment>
<feature type="domain" description="RNA polymerase sigma factor 70 region 4 type 2" evidence="6">
    <location>
        <begin position="130"/>
        <end position="180"/>
    </location>
</feature>
<dbReference type="InterPro" id="IPR013249">
    <property type="entry name" value="RNA_pol_sigma70_r4_t2"/>
</dbReference>
<dbReference type="InterPro" id="IPR014284">
    <property type="entry name" value="RNA_pol_sigma-70_dom"/>
</dbReference>
<feature type="domain" description="RNA polymerase sigma-70 region 2" evidence="5">
    <location>
        <begin position="30"/>
        <end position="97"/>
    </location>
</feature>
<dbReference type="SUPFAM" id="SSF88946">
    <property type="entry name" value="Sigma2 domain of RNA polymerase sigma factors"/>
    <property type="match status" value="1"/>
</dbReference>
<evidence type="ECO:0000256" key="4">
    <source>
        <dbReference type="ARBA" id="ARBA00023163"/>
    </source>
</evidence>
<dbReference type="Proteomes" id="UP000199229">
    <property type="component" value="Unassembled WGS sequence"/>
</dbReference>
<dbReference type="GO" id="GO:0006352">
    <property type="term" value="P:DNA-templated transcription initiation"/>
    <property type="evidence" value="ECO:0007669"/>
    <property type="project" value="InterPro"/>
</dbReference>
<dbReference type="STRING" id="582675.SAMN05192565_11379"/>
<evidence type="ECO:0000256" key="2">
    <source>
        <dbReference type="ARBA" id="ARBA00023015"/>
    </source>
</evidence>
<dbReference type="AlphaFoldDB" id="A0A1I2V5V3"/>
<dbReference type="GO" id="GO:0003677">
    <property type="term" value="F:DNA binding"/>
    <property type="evidence" value="ECO:0007669"/>
    <property type="project" value="InterPro"/>
</dbReference>
<keyword evidence="8" id="KW-1185">Reference proteome</keyword>
<dbReference type="InterPro" id="IPR013325">
    <property type="entry name" value="RNA_pol_sigma_r2"/>
</dbReference>
<evidence type="ECO:0000259" key="5">
    <source>
        <dbReference type="Pfam" id="PF04542"/>
    </source>
</evidence>
<dbReference type="NCBIfam" id="TIGR02937">
    <property type="entry name" value="sigma70-ECF"/>
    <property type="match status" value="1"/>
</dbReference>
<proteinExistence type="inferred from homology"/>
<reference evidence="8" key="1">
    <citation type="submission" date="2016-10" db="EMBL/GenBank/DDBJ databases">
        <authorList>
            <person name="Varghese N."/>
            <person name="Submissions S."/>
        </authorList>
    </citation>
    <scope>NUCLEOTIDE SEQUENCE [LARGE SCALE GENOMIC DNA]</scope>
    <source>
        <strain evidence="8">Gh-105</strain>
    </source>
</reference>
<dbReference type="InterPro" id="IPR007627">
    <property type="entry name" value="RNA_pol_sigma70_r2"/>
</dbReference>
<organism evidence="7 8">
    <name type="scientific">Methylobacterium gossipiicola</name>
    <dbReference type="NCBI Taxonomy" id="582675"/>
    <lineage>
        <taxon>Bacteria</taxon>
        <taxon>Pseudomonadati</taxon>
        <taxon>Pseudomonadota</taxon>
        <taxon>Alphaproteobacteria</taxon>
        <taxon>Hyphomicrobiales</taxon>
        <taxon>Methylobacteriaceae</taxon>
        <taxon>Methylobacterium</taxon>
    </lineage>
</organism>
<dbReference type="Pfam" id="PF04542">
    <property type="entry name" value="Sigma70_r2"/>
    <property type="match status" value="1"/>
</dbReference>
<evidence type="ECO:0000259" key="6">
    <source>
        <dbReference type="Pfam" id="PF08281"/>
    </source>
</evidence>
<dbReference type="PANTHER" id="PTHR43133:SF62">
    <property type="entry name" value="RNA POLYMERASE SIGMA FACTOR SIGZ"/>
    <property type="match status" value="1"/>
</dbReference>
<evidence type="ECO:0000256" key="1">
    <source>
        <dbReference type="ARBA" id="ARBA00010641"/>
    </source>
</evidence>
<accession>A0A1I2V5V3</accession>
<dbReference type="Pfam" id="PF08281">
    <property type="entry name" value="Sigma70_r4_2"/>
    <property type="match status" value="1"/>
</dbReference>
<dbReference type="InterPro" id="IPR013324">
    <property type="entry name" value="RNA_pol_sigma_r3/r4-like"/>
</dbReference>
<keyword evidence="4" id="KW-0804">Transcription</keyword>
<gene>
    <name evidence="7" type="ORF">SAMN05192565_11379</name>
</gene>
<dbReference type="GO" id="GO:0016987">
    <property type="term" value="F:sigma factor activity"/>
    <property type="evidence" value="ECO:0007669"/>
    <property type="project" value="UniProtKB-KW"/>
</dbReference>
<dbReference type="Gene3D" id="1.10.10.10">
    <property type="entry name" value="Winged helix-like DNA-binding domain superfamily/Winged helix DNA-binding domain"/>
    <property type="match status" value="1"/>
</dbReference>
<keyword evidence="3" id="KW-0731">Sigma factor</keyword>
<sequence>MVSDVSQGDASLQARLAAVAGGDQAALKALYDETAAKLFGVVLRIVRHRETAEDVLQDVYLRIWQNAGAYVPTAGRPITWMCAIARNRAIDRVRARKETPLTDLVDGEDWMNNVPDPYDGESDILDRGALALCLGRFDDLHRQCLVLAYCDGFSREELAARFERPVNTIKTWLHRGLASLRSCLEANA</sequence>
<dbReference type="InterPro" id="IPR039425">
    <property type="entry name" value="RNA_pol_sigma-70-like"/>
</dbReference>
<evidence type="ECO:0000313" key="7">
    <source>
        <dbReference type="EMBL" id="SFG84728.1"/>
    </source>
</evidence>
<evidence type="ECO:0000313" key="8">
    <source>
        <dbReference type="Proteomes" id="UP000199229"/>
    </source>
</evidence>
<dbReference type="SUPFAM" id="SSF88659">
    <property type="entry name" value="Sigma3 and sigma4 domains of RNA polymerase sigma factors"/>
    <property type="match status" value="1"/>
</dbReference>
<name>A0A1I2V5V3_9HYPH</name>
<keyword evidence="2" id="KW-0805">Transcription regulation</keyword>
<dbReference type="Gene3D" id="1.10.1740.10">
    <property type="match status" value="1"/>
</dbReference>
<dbReference type="PANTHER" id="PTHR43133">
    <property type="entry name" value="RNA POLYMERASE ECF-TYPE SIGMA FACTO"/>
    <property type="match status" value="1"/>
</dbReference>
<dbReference type="RefSeq" id="WP_177232406.1">
    <property type="nucleotide sequence ID" value="NZ_FOPM01000013.1"/>
</dbReference>
<protein>
    <submittedName>
        <fullName evidence="7">RNA polymerase, sigma subunit, ECF family</fullName>
    </submittedName>
</protein>
<evidence type="ECO:0000256" key="3">
    <source>
        <dbReference type="ARBA" id="ARBA00023082"/>
    </source>
</evidence>